<proteinExistence type="predicted"/>
<dbReference type="Proteomes" id="UP001202248">
    <property type="component" value="Unassembled WGS sequence"/>
</dbReference>
<name>A0ABS9SMW6_9BACT</name>
<keyword evidence="2" id="KW-1185">Reference proteome</keyword>
<comment type="caution">
    <text evidence="1">The sequence shown here is derived from an EMBL/GenBank/DDBJ whole genome shotgun (WGS) entry which is preliminary data.</text>
</comment>
<sequence length="61" mass="7390">MLSILKSASYILDFENAEQNGLTFRVFESLYFEKKLITNSKLIYEYDFYHPNNIFVWDEKI</sequence>
<gene>
    <name evidence="1" type="ORF">MKP09_18200</name>
</gene>
<evidence type="ECO:0000313" key="2">
    <source>
        <dbReference type="Proteomes" id="UP001202248"/>
    </source>
</evidence>
<dbReference type="EMBL" id="JAKWBL010000004">
    <property type="protein sequence ID" value="MCH5599705.1"/>
    <property type="molecule type" value="Genomic_DNA"/>
</dbReference>
<reference evidence="1 2" key="1">
    <citation type="submission" date="2022-02" db="EMBL/GenBank/DDBJ databases">
        <authorList>
            <person name="Min J."/>
        </authorList>
    </citation>
    <scope>NUCLEOTIDE SEQUENCE [LARGE SCALE GENOMIC DNA]</scope>
    <source>
        <strain evidence="1 2">GR10-1</strain>
    </source>
</reference>
<accession>A0ABS9SMW6</accession>
<organism evidence="1 2">
    <name type="scientific">Niabella ginsengisoli</name>
    <dbReference type="NCBI Taxonomy" id="522298"/>
    <lineage>
        <taxon>Bacteria</taxon>
        <taxon>Pseudomonadati</taxon>
        <taxon>Bacteroidota</taxon>
        <taxon>Chitinophagia</taxon>
        <taxon>Chitinophagales</taxon>
        <taxon>Chitinophagaceae</taxon>
        <taxon>Niabella</taxon>
    </lineage>
</organism>
<evidence type="ECO:0000313" key="1">
    <source>
        <dbReference type="EMBL" id="MCH5599705.1"/>
    </source>
</evidence>
<protein>
    <submittedName>
        <fullName evidence="1">Uncharacterized protein</fullName>
    </submittedName>
</protein>
<dbReference type="RefSeq" id="WP_240831738.1">
    <property type="nucleotide sequence ID" value="NZ_JAKWBL010000004.1"/>
</dbReference>